<proteinExistence type="predicted"/>
<dbReference type="OrthoDB" id="10657619at2759"/>
<keyword evidence="2" id="KW-1185">Reference proteome</keyword>
<evidence type="ECO:0000313" key="1">
    <source>
        <dbReference type="EMBL" id="CAG8600034.1"/>
    </source>
</evidence>
<sequence>MPHIHGFIDNTTFNYLLTIQDYEVYQEQFIYGKEEQQLWAKGEPTPFALILEGEDIRAFLCLRLTRYWVIPYSTTVLSIISKKKKKWSPSTLDHKKERVHDYIQEEAKSLSSHITEHMPSTFSGSMNKTIEMGGDINMNFWEQSNDIPSNNNYCSMVIPSLPTNFSKSSAGIESSHRSLNFPSTSNLGTEECTHNAETEEWDIYINENDNNVSQPTADEVEQILENHIQDF</sequence>
<name>A0A9N9CIE1_9GLOM</name>
<dbReference type="EMBL" id="CAJVPI010001197">
    <property type="protein sequence ID" value="CAG8600034.1"/>
    <property type="molecule type" value="Genomic_DNA"/>
</dbReference>
<gene>
    <name evidence="1" type="ORF">PBRASI_LOCUS7588</name>
</gene>
<dbReference type="Proteomes" id="UP000789739">
    <property type="component" value="Unassembled WGS sequence"/>
</dbReference>
<accession>A0A9N9CIE1</accession>
<evidence type="ECO:0000313" key="2">
    <source>
        <dbReference type="Proteomes" id="UP000789739"/>
    </source>
</evidence>
<reference evidence="1" key="1">
    <citation type="submission" date="2021-06" db="EMBL/GenBank/DDBJ databases">
        <authorList>
            <person name="Kallberg Y."/>
            <person name="Tangrot J."/>
            <person name="Rosling A."/>
        </authorList>
    </citation>
    <scope>NUCLEOTIDE SEQUENCE</scope>
    <source>
        <strain evidence="1">BR232B</strain>
    </source>
</reference>
<organism evidence="1 2">
    <name type="scientific">Paraglomus brasilianum</name>
    <dbReference type="NCBI Taxonomy" id="144538"/>
    <lineage>
        <taxon>Eukaryota</taxon>
        <taxon>Fungi</taxon>
        <taxon>Fungi incertae sedis</taxon>
        <taxon>Mucoromycota</taxon>
        <taxon>Glomeromycotina</taxon>
        <taxon>Glomeromycetes</taxon>
        <taxon>Paraglomerales</taxon>
        <taxon>Paraglomeraceae</taxon>
        <taxon>Paraglomus</taxon>
    </lineage>
</organism>
<comment type="caution">
    <text evidence="1">The sequence shown here is derived from an EMBL/GenBank/DDBJ whole genome shotgun (WGS) entry which is preliminary data.</text>
</comment>
<protein>
    <submittedName>
        <fullName evidence="1">757_t:CDS:1</fullName>
    </submittedName>
</protein>
<dbReference type="AlphaFoldDB" id="A0A9N9CIE1"/>